<evidence type="ECO:0000259" key="10">
    <source>
        <dbReference type="PROSITE" id="PS50802"/>
    </source>
</evidence>
<dbReference type="Pfam" id="PF23735">
    <property type="entry name" value="KIF9"/>
    <property type="match status" value="1"/>
</dbReference>
<evidence type="ECO:0000256" key="6">
    <source>
        <dbReference type="PROSITE-ProRule" id="PRU00283"/>
    </source>
</evidence>
<comment type="similarity">
    <text evidence="6 7">Belongs to the TRAFAC class myosin-kinesin ATPase superfamily. Kinesin family.</text>
</comment>
<dbReference type="CDD" id="cd22758">
    <property type="entry name" value="OTU_232R-like"/>
    <property type="match status" value="1"/>
</dbReference>
<keyword evidence="4 6" id="KW-0067">ATP-binding</keyword>
<evidence type="ECO:0000256" key="7">
    <source>
        <dbReference type="RuleBase" id="RU000394"/>
    </source>
</evidence>
<dbReference type="Gene3D" id="3.90.70.80">
    <property type="match status" value="1"/>
</dbReference>
<dbReference type="PROSITE" id="PS00411">
    <property type="entry name" value="KINESIN_MOTOR_1"/>
    <property type="match status" value="1"/>
</dbReference>
<comment type="subcellular location">
    <subcellularLocation>
        <location evidence="1">Cytoplasm</location>
        <location evidence="1">Cytoskeleton</location>
    </subcellularLocation>
</comment>
<gene>
    <name evidence="11" type="ORF">OKIOD_LOCUS3874</name>
</gene>
<dbReference type="PROSITE" id="PS50067">
    <property type="entry name" value="KINESIN_MOTOR_2"/>
    <property type="match status" value="1"/>
</dbReference>
<feature type="region of interest" description="Disordered" evidence="8">
    <location>
        <begin position="487"/>
        <end position="512"/>
    </location>
</feature>
<dbReference type="InterPro" id="IPR056524">
    <property type="entry name" value="KIF6/9_C"/>
</dbReference>
<evidence type="ECO:0000256" key="4">
    <source>
        <dbReference type="ARBA" id="ARBA00022840"/>
    </source>
</evidence>
<dbReference type="PRINTS" id="PR00380">
    <property type="entry name" value="KINESINHEAVY"/>
</dbReference>
<evidence type="ECO:0000313" key="12">
    <source>
        <dbReference type="Proteomes" id="UP001158576"/>
    </source>
</evidence>
<dbReference type="PANTHER" id="PTHR47968:SF67">
    <property type="entry name" value="KINESIN MOTOR DOMAIN-CONTAINING PROTEIN"/>
    <property type="match status" value="1"/>
</dbReference>
<dbReference type="EMBL" id="OU015568">
    <property type="protein sequence ID" value="CAG5089705.1"/>
    <property type="molecule type" value="Genomic_DNA"/>
</dbReference>
<dbReference type="Gene3D" id="3.40.850.10">
    <property type="entry name" value="Kinesin motor domain"/>
    <property type="match status" value="1"/>
</dbReference>
<feature type="domain" description="OTU" evidence="10">
    <location>
        <begin position="613"/>
        <end position="794"/>
    </location>
</feature>
<keyword evidence="2 6" id="KW-0547">Nucleotide-binding</keyword>
<evidence type="ECO:0000256" key="8">
    <source>
        <dbReference type="SAM" id="MobiDB-lite"/>
    </source>
</evidence>
<evidence type="ECO:0000256" key="2">
    <source>
        <dbReference type="ARBA" id="ARBA00022741"/>
    </source>
</evidence>
<accession>A0ABN7RZH0</accession>
<dbReference type="SMART" id="SM00129">
    <property type="entry name" value="KISc"/>
    <property type="match status" value="1"/>
</dbReference>
<dbReference type="Proteomes" id="UP001158576">
    <property type="component" value="Chromosome PAR"/>
</dbReference>
<dbReference type="InterPro" id="IPR038765">
    <property type="entry name" value="Papain-like_cys_pep_sf"/>
</dbReference>
<evidence type="ECO:0000256" key="1">
    <source>
        <dbReference type="ARBA" id="ARBA00004245"/>
    </source>
</evidence>
<dbReference type="Pfam" id="PF02338">
    <property type="entry name" value="OTU"/>
    <property type="match status" value="1"/>
</dbReference>
<keyword evidence="3" id="KW-0788">Thiol protease</keyword>
<feature type="domain" description="Kinesin motor" evidence="9">
    <location>
        <begin position="4"/>
        <end position="342"/>
    </location>
</feature>
<protein>
    <recommendedName>
        <fullName evidence="7">Kinesin-like protein</fullName>
    </recommendedName>
</protein>
<keyword evidence="5" id="KW-0963">Cytoplasm</keyword>
<dbReference type="InterPro" id="IPR001752">
    <property type="entry name" value="Kinesin_motor_dom"/>
</dbReference>
<keyword evidence="6 7" id="KW-0505">Motor protein</keyword>
<dbReference type="PANTHER" id="PTHR47968">
    <property type="entry name" value="CENTROMERE PROTEIN E"/>
    <property type="match status" value="1"/>
</dbReference>
<proteinExistence type="inferred from homology"/>
<dbReference type="InterPro" id="IPR027417">
    <property type="entry name" value="P-loop_NTPase"/>
</dbReference>
<name>A0ABN7RZH0_OIKDI</name>
<evidence type="ECO:0000256" key="5">
    <source>
        <dbReference type="ARBA" id="ARBA00023212"/>
    </source>
</evidence>
<keyword evidence="5" id="KW-0206">Cytoskeleton</keyword>
<reference evidence="11 12" key="1">
    <citation type="submission" date="2021-04" db="EMBL/GenBank/DDBJ databases">
        <authorList>
            <person name="Bliznina A."/>
        </authorList>
    </citation>
    <scope>NUCLEOTIDE SEQUENCE [LARGE SCALE GENOMIC DNA]</scope>
</reference>
<feature type="binding site" evidence="6">
    <location>
        <begin position="92"/>
        <end position="99"/>
    </location>
    <ligand>
        <name>ATP</name>
        <dbReference type="ChEBI" id="CHEBI:30616"/>
    </ligand>
</feature>
<keyword evidence="7" id="KW-0493">Microtubule</keyword>
<dbReference type="Pfam" id="PF00225">
    <property type="entry name" value="Kinesin"/>
    <property type="match status" value="1"/>
</dbReference>
<dbReference type="InterPro" id="IPR003323">
    <property type="entry name" value="OTU_dom"/>
</dbReference>
<dbReference type="SUPFAM" id="SSF54001">
    <property type="entry name" value="Cysteine proteinases"/>
    <property type="match status" value="1"/>
</dbReference>
<keyword evidence="3" id="KW-0645">Protease</keyword>
<organism evidence="11 12">
    <name type="scientific">Oikopleura dioica</name>
    <name type="common">Tunicate</name>
    <dbReference type="NCBI Taxonomy" id="34765"/>
    <lineage>
        <taxon>Eukaryota</taxon>
        <taxon>Metazoa</taxon>
        <taxon>Chordata</taxon>
        <taxon>Tunicata</taxon>
        <taxon>Appendicularia</taxon>
        <taxon>Copelata</taxon>
        <taxon>Oikopleuridae</taxon>
        <taxon>Oikopleura</taxon>
    </lineage>
</organism>
<dbReference type="PROSITE" id="PS50802">
    <property type="entry name" value="OTU"/>
    <property type="match status" value="1"/>
</dbReference>
<dbReference type="SUPFAM" id="SSF52540">
    <property type="entry name" value="P-loop containing nucleoside triphosphate hydrolases"/>
    <property type="match status" value="1"/>
</dbReference>
<evidence type="ECO:0000313" key="11">
    <source>
        <dbReference type="EMBL" id="CAG5089705.1"/>
    </source>
</evidence>
<sequence>MKESISVYCRVKPTKDTARHEASLVDKLKQLEIVVPKLDTDGHVNNKTELHKYKFNEIFEQSAYQDQIFSKVAKPVVDNVLNGYNGTIFAYGQTGSGKTFTVTGGAEKYADRGLIPRTLSYLFERFMVDDENDYKMQISYLELYNENGYDLLSPAHDFKGLEDLPKVTILEDPNSGIKIRNLQTFPVATEEEAINQLFVGDTNRSIAETPMNMASTRGHCIFTIYIESRRSESSVIKRSKLHLVDLAGSERIGKSSVEWNSQVAREGKYINLSLHFLEQVIVALSEKKRDHVPYRNSMLTSVLRDSLGGNSITSMIATVSLEPANIQESLATCRFAQRVAKIKNEAVLNEELDPSLQIQRLKREVNQLKEQLRLQDGSPNAGELLTESEKHDLDHQIQNFLKDPDPETVLNLDGDMRKINYSIKRLKKFANSSGRPEGIVRESGESANVNSKHKQFQITPEELIRLKEILEQRDTEIAVLTQLLKKERRKPRKRQTTPYEPEKYTNPPLDHAHSSTIAVSEDLSSNTLKMTSNNMSEGRKMAFERWRADVYVEDKNYRAQKSELGDLILQAKELEQIAVREATGHLDNEMVQKANDLRREIEVNRRSYQDAVLELKKIKPEVEHLKHSIERQRIDMHKEFDKWFQDQAERTSLRSSSAASFAAEQRSRPVSAASQATGVSLTGHLRNVKKRKFTYKSLRQIACKTLKTNLSEYQEFLDEEPKEYLKYMAQDGEWADHVIIQVCAEVLRRPILIVNSDPWNELLFVKPRTTDKVHGRALILGHLNNEHYVALTIKTPECQ</sequence>
<dbReference type="InterPro" id="IPR027640">
    <property type="entry name" value="Kinesin-like_fam"/>
</dbReference>
<dbReference type="InterPro" id="IPR019821">
    <property type="entry name" value="Kinesin_motor_CS"/>
</dbReference>
<keyword evidence="3" id="KW-0378">Hydrolase</keyword>
<evidence type="ECO:0000259" key="9">
    <source>
        <dbReference type="PROSITE" id="PS50067"/>
    </source>
</evidence>
<evidence type="ECO:0000256" key="3">
    <source>
        <dbReference type="ARBA" id="ARBA00022807"/>
    </source>
</evidence>
<dbReference type="InterPro" id="IPR036961">
    <property type="entry name" value="Kinesin_motor_dom_sf"/>
</dbReference>
<keyword evidence="12" id="KW-1185">Reference proteome</keyword>